<keyword evidence="1 2" id="KW-0597">Phosphoprotein</keyword>
<dbReference type="Proteomes" id="UP000651668">
    <property type="component" value="Unassembled WGS sequence"/>
</dbReference>
<reference evidence="4" key="2">
    <citation type="submission" date="2020-09" db="EMBL/GenBank/DDBJ databases">
        <authorList>
            <person name="Sun Q."/>
            <person name="Zhou Y."/>
        </authorList>
    </citation>
    <scope>NUCLEOTIDE SEQUENCE</scope>
    <source>
        <strain evidence="4">CGMCC 1.15343</strain>
    </source>
</reference>
<organism evidence="4 5">
    <name type="scientific">Pedobacter quisquiliarum</name>
    <dbReference type="NCBI Taxonomy" id="1834438"/>
    <lineage>
        <taxon>Bacteria</taxon>
        <taxon>Pseudomonadati</taxon>
        <taxon>Bacteroidota</taxon>
        <taxon>Sphingobacteriia</taxon>
        <taxon>Sphingobacteriales</taxon>
        <taxon>Sphingobacteriaceae</taxon>
        <taxon>Pedobacter</taxon>
    </lineage>
</organism>
<dbReference type="Gene3D" id="3.40.50.2300">
    <property type="match status" value="1"/>
</dbReference>
<proteinExistence type="predicted"/>
<reference evidence="4" key="1">
    <citation type="journal article" date="2014" name="Int. J. Syst. Evol. Microbiol.">
        <title>Complete genome sequence of Corynebacterium casei LMG S-19264T (=DSM 44701T), isolated from a smear-ripened cheese.</title>
        <authorList>
            <consortium name="US DOE Joint Genome Institute (JGI-PGF)"/>
            <person name="Walter F."/>
            <person name="Albersmeier A."/>
            <person name="Kalinowski J."/>
            <person name="Ruckert C."/>
        </authorList>
    </citation>
    <scope>NUCLEOTIDE SEQUENCE</scope>
    <source>
        <strain evidence="4">CGMCC 1.15343</strain>
    </source>
</reference>
<dbReference type="PROSITE" id="PS50110">
    <property type="entry name" value="RESPONSE_REGULATORY"/>
    <property type="match status" value="1"/>
</dbReference>
<evidence type="ECO:0000259" key="3">
    <source>
        <dbReference type="PROSITE" id="PS50110"/>
    </source>
</evidence>
<dbReference type="EMBL" id="BMIL01000006">
    <property type="protein sequence ID" value="GGC67642.1"/>
    <property type="molecule type" value="Genomic_DNA"/>
</dbReference>
<dbReference type="PANTHER" id="PTHR44591:SF3">
    <property type="entry name" value="RESPONSE REGULATORY DOMAIN-CONTAINING PROTEIN"/>
    <property type="match status" value="1"/>
</dbReference>
<evidence type="ECO:0000313" key="4">
    <source>
        <dbReference type="EMBL" id="GGC67642.1"/>
    </source>
</evidence>
<gene>
    <name evidence="4" type="ORF">GCM10011387_21320</name>
</gene>
<evidence type="ECO:0000313" key="5">
    <source>
        <dbReference type="Proteomes" id="UP000651668"/>
    </source>
</evidence>
<accession>A0A916UBJ3</accession>
<name>A0A916UBJ3_9SPHI</name>
<sequence length="123" mass="13759">MEKLKRVMIADDDHAIVDAVMAMLEFGGYDVGFTYNGATILEMKEDLPDLILLDIWMSGTDGRDVCKLLKQQESTKNIPVIMISASTDLEKSAKDAGANYSLEKPFDMDELFEKIDKHLNPVS</sequence>
<evidence type="ECO:0000256" key="2">
    <source>
        <dbReference type="PROSITE-ProRule" id="PRU00169"/>
    </source>
</evidence>
<dbReference type="AlphaFoldDB" id="A0A916UBJ3"/>
<feature type="domain" description="Response regulatory" evidence="3">
    <location>
        <begin position="6"/>
        <end position="119"/>
    </location>
</feature>
<dbReference type="InterPro" id="IPR050595">
    <property type="entry name" value="Bact_response_regulator"/>
</dbReference>
<dbReference type="SMART" id="SM00448">
    <property type="entry name" value="REC"/>
    <property type="match status" value="1"/>
</dbReference>
<evidence type="ECO:0000256" key="1">
    <source>
        <dbReference type="ARBA" id="ARBA00022553"/>
    </source>
</evidence>
<dbReference type="InterPro" id="IPR011006">
    <property type="entry name" value="CheY-like_superfamily"/>
</dbReference>
<comment type="caution">
    <text evidence="4">The sequence shown here is derived from an EMBL/GenBank/DDBJ whole genome shotgun (WGS) entry which is preliminary data.</text>
</comment>
<dbReference type="PANTHER" id="PTHR44591">
    <property type="entry name" value="STRESS RESPONSE REGULATOR PROTEIN 1"/>
    <property type="match status" value="1"/>
</dbReference>
<feature type="modified residue" description="4-aspartylphosphate" evidence="2">
    <location>
        <position position="54"/>
    </location>
</feature>
<dbReference type="Pfam" id="PF00072">
    <property type="entry name" value="Response_reg"/>
    <property type="match status" value="1"/>
</dbReference>
<dbReference type="GO" id="GO:0000160">
    <property type="term" value="P:phosphorelay signal transduction system"/>
    <property type="evidence" value="ECO:0007669"/>
    <property type="project" value="InterPro"/>
</dbReference>
<dbReference type="RefSeq" id="WP_188626882.1">
    <property type="nucleotide sequence ID" value="NZ_BMIL01000006.1"/>
</dbReference>
<keyword evidence="5" id="KW-1185">Reference proteome</keyword>
<dbReference type="InterPro" id="IPR001789">
    <property type="entry name" value="Sig_transdc_resp-reg_receiver"/>
</dbReference>
<dbReference type="SUPFAM" id="SSF52172">
    <property type="entry name" value="CheY-like"/>
    <property type="match status" value="1"/>
</dbReference>
<protein>
    <recommendedName>
        <fullName evidence="3">Response regulatory domain-containing protein</fullName>
    </recommendedName>
</protein>